<dbReference type="AlphaFoldDB" id="A0A9W9JZP1"/>
<gene>
    <name evidence="2" type="ORF">N7456_010887</name>
</gene>
<dbReference type="Gene3D" id="1.10.510.10">
    <property type="entry name" value="Transferase(Phosphotransferase) domain 1"/>
    <property type="match status" value="1"/>
</dbReference>
<name>A0A9W9JZP1_9EURO</name>
<accession>A0A9W9JZP1</accession>
<dbReference type="SUPFAM" id="SSF56112">
    <property type="entry name" value="Protein kinase-like (PK-like)"/>
    <property type="match status" value="1"/>
</dbReference>
<reference evidence="2" key="1">
    <citation type="submission" date="2022-11" db="EMBL/GenBank/DDBJ databases">
        <authorList>
            <person name="Petersen C."/>
        </authorList>
    </citation>
    <scope>NUCLEOTIDE SEQUENCE</scope>
    <source>
        <strain evidence="2">IBT 30069</strain>
    </source>
</reference>
<feature type="region of interest" description="Disordered" evidence="1">
    <location>
        <begin position="1"/>
        <end position="51"/>
    </location>
</feature>
<feature type="compositionally biased region" description="Polar residues" evidence="1">
    <location>
        <begin position="422"/>
        <end position="431"/>
    </location>
</feature>
<evidence type="ECO:0000313" key="2">
    <source>
        <dbReference type="EMBL" id="KAJ5087271.1"/>
    </source>
</evidence>
<protein>
    <recommendedName>
        <fullName evidence="4">Protein kinase domain-containing protein</fullName>
    </recommendedName>
</protein>
<comment type="caution">
    <text evidence="2">The sequence shown here is derived from an EMBL/GenBank/DDBJ whole genome shotgun (WGS) entry which is preliminary data.</text>
</comment>
<keyword evidence="3" id="KW-1185">Reference proteome</keyword>
<evidence type="ECO:0000256" key="1">
    <source>
        <dbReference type="SAM" id="MobiDB-lite"/>
    </source>
</evidence>
<feature type="region of interest" description="Disordered" evidence="1">
    <location>
        <begin position="391"/>
        <end position="431"/>
    </location>
</feature>
<reference evidence="2" key="2">
    <citation type="journal article" date="2023" name="IMA Fungus">
        <title>Comparative genomic study of the Penicillium genus elucidates a diverse pangenome and 15 lateral gene transfer events.</title>
        <authorList>
            <person name="Petersen C."/>
            <person name="Sorensen T."/>
            <person name="Nielsen M.R."/>
            <person name="Sondergaard T.E."/>
            <person name="Sorensen J.L."/>
            <person name="Fitzpatrick D.A."/>
            <person name="Frisvad J.C."/>
            <person name="Nielsen K.L."/>
        </authorList>
    </citation>
    <scope>NUCLEOTIDE SEQUENCE</scope>
    <source>
        <strain evidence="2">IBT 30069</strain>
    </source>
</reference>
<proteinExistence type="predicted"/>
<sequence length="657" mass="75781">MPGTPVQTPQPEEEIYSQQQERERRLEELEKQAEELEKQAEEREKQAEEQARATTFSEFIQHCHELLSEPLKFNAPYKCTTESIPVPKAKYCPTTLRPLTAYDSHQQSIYDRVYNYLQPTEKNQMRLFTSLHALQYLSRRYFSQALCSERGFEMYERMAVEDHTQDIISELCKVPAAKAEFSLGDGIQFDTHTNSLSQVSIETEDLPHPRPDQFCMHRVDGTLNSLLLVVEYKPPHKLPLETLRIGLRPMQLWEEMVHCDIIPTDHTKKLQYNAEQLVTSAITQTYDVMIQEGCAHGILTNGLARVLLHIPYDDPTTLLYHLCEPNNEIKRDDKLAFQESKTSLARVLCHSLSAFHYPIREQKWRNLARSKLHTWKTSFDYTRYLIPRDELLQTPPPRESTSSEYLPSSCLPNKEEGPQMPTGFQGNSAPSTPRQLDFCTQRCLLGLRTHPHTLDASCPNIEHHRQGQVDLTKHSVTSEDMLRELKDELDNDIDRCIPLGSRGSYGAPFKLTCSKYGYTVLGKGTTSSLWKEVSKEKDVYHILRAAQGSAVPVFWGAIDLENIFFLHNAGPICHMLIMGWAGENTAKMEITPSLRREIKRSNKEIEALRIIHKDLRCENILWNEELGRAMIIDFHRSALRPAHHRPTNKRKRPLPEM</sequence>
<feature type="compositionally biased region" description="Polar residues" evidence="1">
    <location>
        <begin position="1"/>
        <end position="10"/>
    </location>
</feature>
<dbReference type="EMBL" id="JAPQKH010000007">
    <property type="protein sequence ID" value="KAJ5087271.1"/>
    <property type="molecule type" value="Genomic_DNA"/>
</dbReference>
<feature type="compositionally biased region" description="Basic and acidic residues" evidence="1">
    <location>
        <begin position="20"/>
        <end position="51"/>
    </location>
</feature>
<evidence type="ECO:0008006" key="4">
    <source>
        <dbReference type="Google" id="ProtNLM"/>
    </source>
</evidence>
<organism evidence="2 3">
    <name type="scientific">Penicillium angulare</name>
    <dbReference type="NCBI Taxonomy" id="116970"/>
    <lineage>
        <taxon>Eukaryota</taxon>
        <taxon>Fungi</taxon>
        <taxon>Dikarya</taxon>
        <taxon>Ascomycota</taxon>
        <taxon>Pezizomycotina</taxon>
        <taxon>Eurotiomycetes</taxon>
        <taxon>Eurotiomycetidae</taxon>
        <taxon>Eurotiales</taxon>
        <taxon>Aspergillaceae</taxon>
        <taxon>Penicillium</taxon>
    </lineage>
</organism>
<evidence type="ECO:0000313" key="3">
    <source>
        <dbReference type="Proteomes" id="UP001149165"/>
    </source>
</evidence>
<dbReference type="OrthoDB" id="2156052at2759"/>
<dbReference type="InterPro" id="IPR011009">
    <property type="entry name" value="Kinase-like_dom_sf"/>
</dbReference>
<dbReference type="Proteomes" id="UP001149165">
    <property type="component" value="Unassembled WGS sequence"/>
</dbReference>